<dbReference type="STRING" id="29845.A0A1V6RFA4"/>
<evidence type="ECO:0000256" key="2">
    <source>
        <dbReference type="ARBA" id="ARBA00022692"/>
    </source>
</evidence>
<protein>
    <submittedName>
        <fullName evidence="6">Uncharacterized protein</fullName>
    </submittedName>
</protein>
<evidence type="ECO:0000256" key="5">
    <source>
        <dbReference type="SAM" id="Phobius"/>
    </source>
</evidence>
<dbReference type="EMBL" id="MDYP01000058">
    <property type="protein sequence ID" value="OQE00093.1"/>
    <property type="molecule type" value="Genomic_DNA"/>
</dbReference>
<organism evidence="6 7">
    <name type="scientific">Penicillium vulpinum</name>
    <dbReference type="NCBI Taxonomy" id="29845"/>
    <lineage>
        <taxon>Eukaryota</taxon>
        <taxon>Fungi</taxon>
        <taxon>Dikarya</taxon>
        <taxon>Ascomycota</taxon>
        <taxon>Pezizomycotina</taxon>
        <taxon>Eurotiomycetes</taxon>
        <taxon>Eurotiomycetidae</taxon>
        <taxon>Eurotiales</taxon>
        <taxon>Aspergillaceae</taxon>
        <taxon>Penicillium</taxon>
    </lineage>
</organism>
<gene>
    <name evidence="6" type="ORF">PENVUL_c058G03120</name>
</gene>
<feature type="transmembrane region" description="Helical" evidence="5">
    <location>
        <begin position="7"/>
        <end position="25"/>
    </location>
</feature>
<dbReference type="Proteomes" id="UP000191518">
    <property type="component" value="Unassembled WGS sequence"/>
</dbReference>
<name>A0A1V6RFA4_9EURO</name>
<keyword evidence="7" id="KW-1185">Reference proteome</keyword>
<keyword evidence="3 5" id="KW-1133">Transmembrane helix</keyword>
<accession>A0A1V6RFA4</accession>
<sequence>MQYDERPTYLLSMCGILAMTIPYASTTCQWLARCILLGFFTAPVEAPHQISVTGVYFTHQRGKYMGNYTLCLAGSNYIASVNCGFIAQYHSWRSEDGEKKSAVVGTEAAETGTVYTKKTYIQKLALWTSRKGLNTMFCCYGYYDAGPD</sequence>
<dbReference type="Gene3D" id="1.20.1250.20">
    <property type="entry name" value="MFS general substrate transporter like domains"/>
    <property type="match status" value="1"/>
</dbReference>
<proteinExistence type="predicted"/>
<dbReference type="PANTHER" id="PTHR23502">
    <property type="entry name" value="MAJOR FACILITATOR SUPERFAMILY"/>
    <property type="match status" value="1"/>
</dbReference>
<comment type="caution">
    <text evidence="6">The sequence shown here is derived from an EMBL/GenBank/DDBJ whole genome shotgun (WGS) entry which is preliminary data.</text>
</comment>
<dbReference type="InterPro" id="IPR036259">
    <property type="entry name" value="MFS_trans_sf"/>
</dbReference>
<evidence type="ECO:0000313" key="6">
    <source>
        <dbReference type="EMBL" id="OQE00093.1"/>
    </source>
</evidence>
<evidence type="ECO:0000313" key="7">
    <source>
        <dbReference type="Proteomes" id="UP000191518"/>
    </source>
</evidence>
<reference evidence="7" key="1">
    <citation type="journal article" date="2017" name="Nat. Microbiol.">
        <title>Global analysis of biosynthetic gene clusters reveals vast potential of secondary metabolite production in Penicillium species.</title>
        <authorList>
            <person name="Nielsen J.C."/>
            <person name="Grijseels S."/>
            <person name="Prigent S."/>
            <person name="Ji B."/>
            <person name="Dainat J."/>
            <person name="Nielsen K.F."/>
            <person name="Frisvad J.C."/>
            <person name="Workman M."/>
            <person name="Nielsen J."/>
        </authorList>
    </citation>
    <scope>NUCLEOTIDE SEQUENCE [LARGE SCALE GENOMIC DNA]</scope>
    <source>
        <strain evidence="7">IBT 29486</strain>
    </source>
</reference>
<keyword evidence="2 5" id="KW-0812">Transmembrane</keyword>
<evidence type="ECO:0000256" key="3">
    <source>
        <dbReference type="ARBA" id="ARBA00022989"/>
    </source>
</evidence>
<dbReference type="GO" id="GO:0005886">
    <property type="term" value="C:plasma membrane"/>
    <property type="evidence" value="ECO:0007669"/>
    <property type="project" value="TreeGrafter"/>
</dbReference>
<evidence type="ECO:0000256" key="1">
    <source>
        <dbReference type="ARBA" id="ARBA00004141"/>
    </source>
</evidence>
<dbReference type="GO" id="GO:0022857">
    <property type="term" value="F:transmembrane transporter activity"/>
    <property type="evidence" value="ECO:0007669"/>
    <property type="project" value="TreeGrafter"/>
</dbReference>
<keyword evidence="4 5" id="KW-0472">Membrane</keyword>
<dbReference type="PANTHER" id="PTHR23502:SF30">
    <property type="entry name" value="TRANSPORTER, PUTATIVE (AFU_ORTHOLOGUE AFUA_8G04702)-RELATED"/>
    <property type="match status" value="1"/>
</dbReference>
<evidence type="ECO:0000256" key="4">
    <source>
        <dbReference type="ARBA" id="ARBA00023136"/>
    </source>
</evidence>
<dbReference type="AlphaFoldDB" id="A0A1V6RFA4"/>
<comment type="subcellular location">
    <subcellularLocation>
        <location evidence="1">Membrane</location>
        <topology evidence="1">Multi-pass membrane protein</topology>
    </subcellularLocation>
</comment>
<dbReference type="SUPFAM" id="SSF103473">
    <property type="entry name" value="MFS general substrate transporter"/>
    <property type="match status" value="1"/>
</dbReference>